<dbReference type="OrthoDB" id="6079686at2"/>
<accession>A0A095SJY3</accession>
<proteinExistence type="inferred from homology"/>
<evidence type="ECO:0000256" key="3">
    <source>
        <dbReference type="ARBA" id="ARBA00022452"/>
    </source>
</evidence>
<feature type="chain" id="PRO_5001909429" evidence="8">
    <location>
        <begin position="25"/>
        <end position="454"/>
    </location>
</feature>
<keyword evidence="6" id="KW-0472">Membrane</keyword>
<dbReference type="SUPFAM" id="SSF56935">
    <property type="entry name" value="Porins"/>
    <property type="match status" value="1"/>
</dbReference>
<evidence type="ECO:0000256" key="6">
    <source>
        <dbReference type="ARBA" id="ARBA00023136"/>
    </source>
</evidence>
<evidence type="ECO:0000313" key="9">
    <source>
        <dbReference type="EMBL" id="KGD64971.1"/>
    </source>
</evidence>
<keyword evidence="3" id="KW-1134">Transmembrane beta strand</keyword>
<keyword evidence="4" id="KW-0812">Transmembrane</keyword>
<keyword evidence="10" id="KW-1185">Reference proteome</keyword>
<dbReference type="GO" id="GO:0015483">
    <property type="term" value="F:long-chain fatty acid transporting porin activity"/>
    <property type="evidence" value="ECO:0007669"/>
    <property type="project" value="TreeGrafter"/>
</dbReference>
<dbReference type="eggNOG" id="COG2067">
    <property type="taxonomic scope" value="Bacteria"/>
</dbReference>
<evidence type="ECO:0000256" key="5">
    <source>
        <dbReference type="ARBA" id="ARBA00022729"/>
    </source>
</evidence>
<dbReference type="InterPro" id="IPR005017">
    <property type="entry name" value="OMPP1/FadL/TodX"/>
</dbReference>
<protein>
    <submittedName>
        <fullName evidence="9">Membrane protein involved in aromatic hydrocarbon degradation</fullName>
    </submittedName>
</protein>
<feature type="signal peptide" evidence="8">
    <location>
        <begin position="1"/>
        <end position="24"/>
    </location>
</feature>
<evidence type="ECO:0000256" key="8">
    <source>
        <dbReference type="SAM" id="SignalP"/>
    </source>
</evidence>
<reference evidence="9 10" key="1">
    <citation type="submission" date="2012-09" db="EMBL/GenBank/DDBJ databases">
        <title>Genome Sequence of alkane-degrading Bacterium Alcanivorax sp. 19-m-6.</title>
        <authorList>
            <person name="Lai Q."/>
            <person name="Shao Z."/>
        </authorList>
    </citation>
    <scope>NUCLEOTIDE SEQUENCE [LARGE SCALE GENOMIC DNA]</scope>
    <source>
        <strain evidence="9 10">19-m-6</strain>
    </source>
</reference>
<dbReference type="Proteomes" id="UP000029444">
    <property type="component" value="Unassembled WGS sequence"/>
</dbReference>
<gene>
    <name evidence="9" type="ORF">Y5S_01879</name>
</gene>
<comment type="similarity">
    <text evidence="2">Belongs to the OmpP1/FadL family.</text>
</comment>
<dbReference type="SMR" id="A0A095SJY3"/>
<comment type="subcellular location">
    <subcellularLocation>
        <location evidence="1">Cell outer membrane</location>
        <topology evidence="1">Multi-pass membrane protein</topology>
    </subcellularLocation>
</comment>
<name>A0A095SJY3_9GAMM</name>
<evidence type="ECO:0000256" key="7">
    <source>
        <dbReference type="ARBA" id="ARBA00023237"/>
    </source>
</evidence>
<keyword evidence="5 8" id="KW-0732">Signal</keyword>
<sequence length="454" mass="49218">MTNKKVLPAILAGLGVVSALPAMASMGNIGTTYGVLPSDVASAQALSLFNGQVSATYYNPANLARESQGVLTSGLMHADHELRASPVSGSPFMTTRDGDVLQDAPSQQVLLGMKTDLSNLTQYDHPLYLGFMLGVEKYGDEMMAFSSGTEPGGQYLEYGRQPLFLNLGGGTQIWRGLDMGFAARITLHSEAELIASSTLGGKTSYETLNVSAVPSLRPIFGLNMDFGESFCGDSDDCWMNGLEAAFSFRGYSNSSTKVDSTITIPGTVLDPGMSLAVSTIDSYQPNIYAAGLAYGRDRWRLGVTLEMQQWSALEDELESDTIKDQAVNASGPDQLQFKDIVVPRVGGEFRLDDTYMVTGGLAFSESPMESNGSLEVNYLDNDKWILGLGLTAEYKSVPVLAFPVRLDLAYQYQQLESREFDLYDQRSPAYPQSYETVEAEGDVHVFSGSITLKF</sequence>
<dbReference type="PATRIC" id="fig|1177154.3.peg.1909"/>
<dbReference type="AlphaFoldDB" id="A0A095SJY3"/>
<dbReference type="EMBL" id="ARXV01000006">
    <property type="protein sequence ID" value="KGD64971.1"/>
    <property type="molecule type" value="Genomic_DNA"/>
</dbReference>
<keyword evidence="7" id="KW-0998">Cell outer membrane</keyword>
<dbReference type="PANTHER" id="PTHR35093:SF8">
    <property type="entry name" value="OUTER MEMBRANE PROTEIN NMB0088-RELATED"/>
    <property type="match status" value="1"/>
</dbReference>
<evidence type="ECO:0000256" key="2">
    <source>
        <dbReference type="ARBA" id="ARBA00008163"/>
    </source>
</evidence>
<dbReference type="Pfam" id="PF03349">
    <property type="entry name" value="Toluene_X"/>
    <property type="match status" value="1"/>
</dbReference>
<evidence type="ECO:0000256" key="4">
    <source>
        <dbReference type="ARBA" id="ARBA00022692"/>
    </source>
</evidence>
<comment type="caution">
    <text evidence="9">The sequence shown here is derived from an EMBL/GenBank/DDBJ whole genome shotgun (WGS) entry which is preliminary data.</text>
</comment>
<dbReference type="RefSeq" id="WP_035232466.1">
    <property type="nucleotide sequence ID" value="NZ_ARXV01000006.1"/>
</dbReference>
<dbReference type="GO" id="GO:0009279">
    <property type="term" value="C:cell outer membrane"/>
    <property type="evidence" value="ECO:0007669"/>
    <property type="project" value="UniProtKB-SubCell"/>
</dbReference>
<evidence type="ECO:0000313" key="10">
    <source>
        <dbReference type="Proteomes" id="UP000029444"/>
    </source>
</evidence>
<dbReference type="Gene3D" id="2.40.160.60">
    <property type="entry name" value="Outer membrane protein transport protein (OMPP1/FadL/TodX)"/>
    <property type="match status" value="1"/>
</dbReference>
<dbReference type="STRING" id="1177154.Y5S_01879"/>
<dbReference type="PANTHER" id="PTHR35093">
    <property type="entry name" value="OUTER MEMBRANE PROTEIN NMB0088-RELATED"/>
    <property type="match status" value="1"/>
</dbReference>
<evidence type="ECO:0000256" key="1">
    <source>
        <dbReference type="ARBA" id="ARBA00004571"/>
    </source>
</evidence>
<organism evidence="9 10">
    <name type="scientific">Alcanivorax nanhaiticus</name>
    <dbReference type="NCBI Taxonomy" id="1177154"/>
    <lineage>
        <taxon>Bacteria</taxon>
        <taxon>Pseudomonadati</taxon>
        <taxon>Pseudomonadota</taxon>
        <taxon>Gammaproteobacteria</taxon>
        <taxon>Oceanospirillales</taxon>
        <taxon>Alcanivoracaceae</taxon>
        <taxon>Alcanivorax</taxon>
    </lineage>
</organism>